<feature type="transmembrane region" description="Helical" evidence="1">
    <location>
        <begin position="75"/>
        <end position="93"/>
    </location>
</feature>
<dbReference type="GO" id="GO:0005886">
    <property type="term" value="C:plasma membrane"/>
    <property type="evidence" value="ECO:0007669"/>
    <property type="project" value="InterPro"/>
</dbReference>
<feature type="transmembrane region" description="Helical" evidence="1">
    <location>
        <begin position="12"/>
        <end position="31"/>
    </location>
</feature>
<proteinExistence type="predicted"/>
<keyword evidence="1" id="KW-1133">Transmembrane helix</keyword>
<dbReference type="GO" id="GO:0042158">
    <property type="term" value="P:lipoprotein biosynthetic process"/>
    <property type="evidence" value="ECO:0007669"/>
    <property type="project" value="InterPro"/>
</dbReference>
<evidence type="ECO:0000313" key="2">
    <source>
        <dbReference type="EMBL" id="PZP47402.1"/>
    </source>
</evidence>
<comment type="caution">
    <text evidence="2">The sequence shown here is derived from an EMBL/GenBank/DDBJ whole genome shotgun (WGS) entry which is preliminary data.</text>
</comment>
<feature type="non-terminal residue" evidence="2">
    <location>
        <position position="1"/>
    </location>
</feature>
<keyword evidence="2" id="KW-0808">Transferase</keyword>
<gene>
    <name evidence="2" type="ORF">DI598_10995</name>
</gene>
<keyword evidence="1" id="KW-0812">Transmembrane</keyword>
<name>A0A2W5GVQ7_9SPHI</name>
<evidence type="ECO:0000313" key="3">
    <source>
        <dbReference type="Proteomes" id="UP000249645"/>
    </source>
</evidence>
<accession>A0A2W5GVQ7</accession>
<dbReference type="Pfam" id="PF01790">
    <property type="entry name" value="LGT"/>
    <property type="match status" value="1"/>
</dbReference>
<keyword evidence="1" id="KW-0472">Membrane</keyword>
<reference evidence="2 3" key="1">
    <citation type="submission" date="2017-11" db="EMBL/GenBank/DDBJ databases">
        <title>Infants hospitalized years apart are colonized by the same room-sourced microbial strains.</title>
        <authorList>
            <person name="Brooks B."/>
            <person name="Olm M.R."/>
            <person name="Firek B.A."/>
            <person name="Baker R."/>
            <person name="Thomas B.C."/>
            <person name="Morowitz M.J."/>
            <person name="Banfield J.F."/>
        </authorList>
    </citation>
    <scope>NUCLEOTIDE SEQUENCE [LARGE SCALE GENOMIC DNA]</scope>
    <source>
        <strain evidence="2">S2_009_000_R2_76</strain>
    </source>
</reference>
<evidence type="ECO:0000256" key="1">
    <source>
        <dbReference type="SAM" id="Phobius"/>
    </source>
</evidence>
<dbReference type="AlphaFoldDB" id="A0A2W5GVQ7"/>
<dbReference type="GO" id="GO:0008961">
    <property type="term" value="F:phosphatidylglycerol-prolipoprotein diacylglyceryl transferase activity"/>
    <property type="evidence" value="ECO:0007669"/>
    <property type="project" value="InterPro"/>
</dbReference>
<dbReference type="Proteomes" id="UP000249645">
    <property type="component" value="Unassembled WGS sequence"/>
</dbReference>
<dbReference type="EMBL" id="QFOI01000192">
    <property type="protein sequence ID" value="PZP47402.1"/>
    <property type="molecule type" value="Genomic_DNA"/>
</dbReference>
<sequence>WDDYCTHLAQNVFPTPLYEIIVCIGLFFFLWSIRKKINVPGKLFGVYLFVNGLERVLIEQIRVNTKYDIFGFHPTQAEIIAVLLMLSGALLFWKSKDWFKPYTSVLKHN</sequence>
<protein>
    <submittedName>
        <fullName evidence="2">Diacylglyceryl transferase</fullName>
    </submittedName>
</protein>
<dbReference type="InterPro" id="IPR001640">
    <property type="entry name" value="Lgt"/>
</dbReference>
<organism evidence="2 3">
    <name type="scientific">Pseudopedobacter saltans</name>
    <dbReference type="NCBI Taxonomy" id="151895"/>
    <lineage>
        <taxon>Bacteria</taxon>
        <taxon>Pseudomonadati</taxon>
        <taxon>Bacteroidota</taxon>
        <taxon>Sphingobacteriia</taxon>
        <taxon>Sphingobacteriales</taxon>
        <taxon>Sphingobacteriaceae</taxon>
        <taxon>Pseudopedobacter</taxon>
    </lineage>
</organism>